<evidence type="ECO:0000313" key="2">
    <source>
        <dbReference type="Proteomes" id="UP000002774"/>
    </source>
</evidence>
<dbReference type="InterPro" id="IPR025245">
    <property type="entry name" value="DUF4197"/>
</dbReference>
<dbReference type="OrthoDB" id="5292580at2"/>
<keyword evidence="2" id="KW-1185">Reference proteome</keyword>
<organism evidence="1 2">
    <name type="scientific">Mucilaginibacter paludis DSM 18603</name>
    <dbReference type="NCBI Taxonomy" id="714943"/>
    <lineage>
        <taxon>Bacteria</taxon>
        <taxon>Pseudomonadati</taxon>
        <taxon>Bacteroidota</taxon>
        <taxon>Sphingobacteriia</taxon>
        <taxon>Sphingobacteriales</taxon>
        <taxon>Sphingobacteriaceae</taxon>
        <taxon>Mucilaginibacter</taxon>
    </lineage>
</organism>
<dbReference type="eggNOG" id="ENOG502Z7PK">
    <property type="taxonomic scope" value="Bacteria"/>
</dbReference>
<dbReference type="STRING" id="714943.Mucpa_3110"/>
<accession>H1YEI0</accession>
<protein>
    <recommendedName>
        <fullName evidence="3">DUF4197 domain-containing protein</fullName>
    </recommendedName>
</protein>
<evidence type="ECO:0008006" key="3">
    <source>
        <dbReference type="Google" id="ProtNLM"/>
    </source>
</evidence>
<sequence>MKILRLLTLIGALIIGTDIQSSGQGFQSILQKLTGKSTSTTTKGTPTTLEIGSALKQALEQGTTKSTDQLSALNGFFGNAAVKILFPPEAQKVERTLRSLGLNQLCDNVILSLNRAAEDAAGQAKPIFIDAVKQMTLQDVTNILLGSNDAATQYFKRTTTTALADKFRPVIQASLTKVGATKYYNEVASTYNKVPFVSKVNPDISDYVTQKAISGLFIQIAAEEINIRQNLGARTTPLLQKVFAFADKNKK</sequence>
<evidence type="ECO:0000313" key="1">
    <source>
        <dbReference type="EMBL" id="EHQ27214.1"/>
    </source>
</evidence>
<dbReference type="EMBL" id="CM001403">
    <property type="protein sequence ID" value="EHQ27214.1"/>
    <property type="molecule type" value="Genomic_DNA"/>
</dbReference>
<proteinExistence type="predicted"/>
<name>H1YEI0_9SPHI</name>
<dbReference type="RefSeq" id="WP_008507573.1">
    <property type="nucleotide sequence ID" value="NZ_CM001403.1"/>
</dbReference>
<dbReference type="AlphaFoldDB" id="H1YEI0"/>
<gene>
    <name evidence="1" type="ORF">Mucpa_3110</name>
</gene>
<dbReference type="HOGENOM" id="CLU_085032_1_0_10"/>
<dbReference type="Pfam" id="PF13852">
    <property type="entry name" value="DUF4197"/>
    <property type="match status" value="1"/>
</dbReference>
<dbReference type="Proteomes" id="UP000002774">
    <property type="component" value="Chromosome"/>
</dbReference>
<reference evidence="1" key="1">
    <citation type="submission" date="2011-09" db="EMBL/GenBank/DDBJ databases">
        <title>The permanent draft genome of Mucilaginibacter paludis DSM 18603.</title>
        <authorList>
            <consortium name="US DOE Joint Genome Institute (JGI-PGF)"/>
            <person name="Lucas S."/>
            <person name="Han J."/>
            <person name="Lapidus A."/>
            <person name="Bruce D."/>
            <person name="Goodwin L."/>
            <person name="Pitluck S."/>
            <person name="Peters L."/>
            <person name="Kyrpides N."/>
            <person name="Mavromatis K."/>
            <person name="Ivanova N."/>
            <person name="Mikhailova N."/>
            <person name="Held B."/>
            <person name="Detter J.C."/>
            <person name="Tapia R."/>
            <person name="Han C."/>
            <person name="Land M."/>
            <person name="Hauser L."/>
            <person name="Markowitz V."/>
            <person name="Cheng J.-F."/>
            <person name="Hugenholtz P."/>
            <person name="Woyke T."/>
            <person name="Wu D."/>
            <person name="Tindall B."/>
            <person name="Brambilla E."/>
            <person name="Klenk H.-P."/>
            <person name="Eisen J.A."/>
        </authorList>
    </citation>
    <scope>NUCLEOTIDE SEQUENCE [LARGE SCALE GENOMIC DNA]</scope>
    <source>
        <strain evidence="1">DSM 18603</strain>
    </source>
</reference>